<dbReference type="Gene3D" id="3.90.320.10">
    <property type="match status" value="1"/>
</dbReference>
<keyword evidence="1" id="KW-0378">Hydrolase</keyword>
<dbReference type="EMBL" id="MK500454">
    <property type="protein sequence ID" value="QBK90017.1"/>
    <property type="molecule type" value="Genomic_DNA"/>
</dbReference>
<reference evidence="1" key="1">
    <citation type="journal article" date="2019" name="MBio">
        <title>Virus Genomes from Deep Sea Sediments Expand the Ocean Megavirome and Support Independent Origins of Viral Gigantism.</title>
        <authorList>
            <person name="Backstrom D."/>
            <person name="Yutin N."/>
            <person name="Jorgensen S.L."/>
            <person name="Dharamshi J."/>
            <person name="Homa F."/>
            <person name="Zaremba-Niedwiedzka K."/>
            <person name="Spang A."/>
            <person name="Wolf Y.I."/>
            <person name="Koonin E.V."/>
            <person name="Ettema T.J."/>
        </authorList>
    </citation>
    <scope>NUCLEOTIDE SEQUENCE</scope>
</reference>
<dbReference type="GO" id="GO:0004527">
    <property type="term" value="F:exonuclease activity"/>
    <property type="evidence" value="ECO:0007669"/>
    <property type="project" value="UniProtKB-KW"/>
</dbReference>
<keyword evidence="1" id="KW-0540">Nuclease</keyword>
<sequence>MILSTLNLHERDKYINFYDRDIKGNKLHLYLVSGYNGHAISVTTLAGHFFGHFDPEKAANGILESKKMSDPEYKYYGMIKEDILKSWEKNEAGQLGTDLHERIEYFYNGCLGESEVPDTIEFQYFLMFFRDSIKLYPKLKPYRTEWFVWTNPIILNNGMERMITGSIDMTFVNDKGEIAIFDWKRVKELTYINKAGERKINIKKDFDTWKENGRKGYIKNLYGKGLLSHVPDSKYHHYCIQLNIYKYILENYYNKKVIMMNLVVCSPTEDNYLILKVDDMQDEIRRIIAYDTDHK</sequence>
<organism evidence="1">
    <name type="scientific">Pithovirus LCPAC101</name>
    <dbReference type="NCBI Taxonomy" id="2506586"/>
    <lineage>
        <taxon>Viruses</taxon>
        <taxon>Pithoviruses</taxon>
    </lineage>
</organism>
<evidence type="ECO:0000313" key="1">
    <source>
        <dbReference type="EMBL" id="QBK90017.1"/>
    </source>
</evidence>
<protein>
    <submittedName>
        <fullName evidence="1">Exonuclease</fullName>
    </submittedName>
</protein>
<proteinExistence type="predicted"/>
<name>A0A481Z2L5_9VIRU</name>
<gene>
    <name evidence="1" type="ORF">LCPAC101_03020</name>
</gene>
<dbReference type="InterPro" id="IPR011604">
    <property type="entry name" value="PDDEXK-like_dom_sf"/>
</dbReference>
<accession>A0A481Z2L5</accession>
<keyword evidence="1" id="KW-0269">Exonuclease</keyword>